<evidence type="ECO:0000313" key="8">
    <source>
        <dbReference type="Proteomes" id="UP001157353"/>
    </source>
</evidence>
<dbReference type="SUPFAM" id="SSF103647">
    <property type="entry name" value="TSP type-3 repeat"/>
    <property type="match status" value="1"/>
</dbReference>
<feature type="chain" id="PRO_5045200259" evidence="5">
    <location>
        <begin position="22"/>
        <end position="200"/>
    </location>
</feature>
<gene>
    <name evidence="7" type="ORF">GCM10007916_27720</name>
</gene>
<evidence type="ECO:0000256" key="1">
    <source>
        <dbReference type="ARBA" id="ARBA00004442"/>
    </source>
</evidence>
<comment type="caution">
    <text evidence="7">The sequence shown here is derived from an EMBL/GenBank/DDBJ whole genome shotgun (WGS) entry which is preliminary data.</text>
</comment>
<dbReference type="PANTHER" id="PTHR30329:SF21">
    <property type="entry name" value="LIPOPROTEIN YIAD-RELATED"/>
    <property type="match status" value="1"/>
</dbReference>
<protein>
    <submittedName>
        <fullName evidence="7">Membrane protein</fullName>
    </submittedName>
</protein>
<keyword evidence="2 4" id="KW-0472">Membrane</keyword>
<reference evidence="8" key="1">
    <citation type="journal article" date="2019" name="Int. J. Syst. Evol. Microbiol.">
        <title>The Global Catalogue of Microorganisms (GCM) 10K type strain sequencing project: providing services to taxonomists for standard genome sequencing and annotation.</title>
        <authorList>
            <consortium name="The Broad Institute Genomics Platform"/>
            <consortium name="The Broad Institute Genome Sequencing Center for Infectious Disease"/>
            <person name="Wu L."/>
            <person name="Ma J."/>
        </authorList>
    </citation>
    <scope>NUCLEOTIDE SEQUENCE [LARGE SCALE GENOMIC DNA]</scope>
    <source>
        <strain evidence="8">NBRC 103166</strain>
    </source>
</reference>
<proteinExistence type="predicted"/>
<dbReference type="PROSITE" id="PS51123">
    <property type="entry name" value="OMPA_2"/>
    <property type="match status" value="1"/>
</dbReference>
<dbReference type="Pfam" id="PF00691">
    <property type="entry name" value="OmpA"/>
    <property type="match status" value="1"/>
</dbReference>
<keyword evidence="3" id="KW-0998">Cell outer membrane</keyword>
<evidence type="ECO:0000256" key="2">
    <source>
        <dbReference type="ARBA" id="ARBA00023136"/>
    </source>
</evidence>
<dbReference type="InterPro" id="IPR006665">
    <property type="entry name" value="OmpA-like"/>
</dbReference>
<evidence type="ECO:0000256" key="5">
    <source>
        <dbReference type="SAM" id="SignalP"/>
    </source>
</evidence>
<comment type="subcellular location">
    <subcellularLocation>
        <location evidence="1">Cell outer membrane</location>
    </subcellularLocation>
</comment>
<dbReference type="PRINTS" id="PR01021">
    <property type="entry name" value="OMPADOMAIN"/>
</dbReference>
<dbReference type="PANTHER" id="PTHR30329">
    <property type="entry name" value="STATOR ELEMENT OF FLAGELLAR MOTOR COMPLEX"/>
    <property type="match status" value="1"/>
</dbReference>
<evidence type="ECO:0000256" key="4">
    <source>
        <dbReference type="PROSITE-ProRule" id="PRU00473"/>
    </source>
</evidence>
<evidence type="ECO:0000256" key="3">
    <source>
        <dbReference type="ARBA" id="ARBA00023237"/>
    </source>
</evidence>
<dbReference type="PROSITE" id="PS51257">
    <property type="entry name" value="PROKAR_LIPOPROTEIN"/>
    <property type="match status" value="1"/>
</dbReference>
<dbReference type="EMBL" id="BSPQ01000013">
    <property type="protein sequence ID" value="GLS91703.1"/>
    <property type="molecule type" value="Genomic_DNA"/>
</dbReference>
<dbReference type="InterPro" id="IPR050330">
    <property type="entry name" value="Bact_OuterMem_StrucFunc"/>
</dbReference>
<sequence>MKQLILLCVIFLSACSTQVIDMTEEPTVQKFNLNDSEGDGIIRARDECPDSYAGSQVNNDGCGSQTVETVRRKLQVNFATNSYVVKQEYLPEIKKLADFMTEFPQTIVTIEGHTSIRGSAQLNQKLSENRAIAIKNILARQFNIAPKRITAIGYGFEKLLLEGNDEYIHARNRRIVAEISSDKSFIDMKWNIYSVDNEVE</sequence>
<dbReference type="InterPro" id="IPR028974">
    <property type="entry name" value="TSP_type-3_rpt"/>
</dbReference>
<dbReference type="Gene3D" id="3.30.1330.60">
    <property type="entry name" value="OmpA-like domain"/>
    <property type="match status" value="1"/>
</dbReference>
<dbReference type="CDD" id="cd07185">
    <property type="entry name" value="OmpA_C-like"/>
    <property type="match status" value="1"/>
</dbReference>
<dbReference type="Proteomes" id="UP001157353">
    <property type="component" value="Unassembled WGS sequence"/>
</dbReference>
<keyword evidence="8" id="KW-1185">Reference proteome</keyword>
<dbReference type="SUPFAM" id="SSF103088">
    <property type="entry name" value="OmpA-like"/>
    <property type="match status" value="1"/>
</dbReference>
<dbReference type="RefSeq" id="WP_284204807.1">
    <property type="nucleotide sequence ID" value="NZ_BSPQ01000013.1"/>
</dbReference>
<dbReference type="InterPro" id="IPR036737">
    <property type="entry name" value="OmpA-like_sf"/>
</dbReference>
<dbReference type="InterPro" id="IPR006664">
    <property type="entry name" value="OMP_bac"/>
</dbReference>
<organism evidence="7 8">
    <name type="scientific">Psychromonas marina</name>
    <dbReference type="NCBI Taxonomy" id="88364"/>
    <lineage>
        <taxon>Bacteria</taxon>
        <taxon>Pseudomonadati</taxon>
        <taxon>Pseudomonadota</taxon>
        <taxon>Gammaproteobacteria</taxon>
        <taxon>Alteromonadales</taxon>
        <taxon>Psychromonadaceae</taxon>
        <taxon>Psychromonas</taxon>
    </lineage>
</organism>
<name>A0ABQ6E3C1_9GAMM</name>
<evidence type="ECO:0000259" key="6">
    <source>
        <dbReference type="PROSITE" id="PS51123"/>
    </source>
</evidence>
<feature type="signal peptide" evidence="5">
    <location>
        <begin position="1"/>
        <end position="21"/>
    </location>
</feature>
<evidence type="ECO:0000313" key="7">
    <source>
        <dbReference type="EMBL" id="GLS91703.1"/>
    </source>
</evidence>
<keyword evidence="5" id="KW-0732">Signal</keyword>
<accession>A0ABQ6E3C1</accession>
<feature type="domain" description="OmpA-like" evidence="6">
    <location>
        <begin position="65"/>
        <end position="183"/>
    </location>
</feature>